<dbReference type="AlphaFoldDB" id="A0AAV3ZKH3"/>
<dbReference type="Proteomes" id="UP000735302">
    <property type="component" value="Unassembled WGS sequence"/>
</dbReference>
<evidence type="ECO:0000313" key="1">
    <source>
        <dbReference type="EMBL" id="GFN95049.1"/>
    </source>
</evidence>
<proteinExistence type="predicted"/>
<sequence length="110" mass="12493">MDEIWHIAPLRINILIRAVYVLLPSNANLMRWGMKDDLMFPLCPGKQITEHVLSSCKTALSQGSHRIASRCSDSQGVHMIYYTSEPDSLTDTASRRYYRTQVTVHGARSL</sequence>
<gene>
    <name evidence="1" type="ORF">PoB_002155500</name>
</gene>
<keyword evidence="2" id="KW-1185">Reference proteome</keyword>
<keyword evidence="1" id="KW-0695">RNA-directed DNA polymerase</keyword>
<accession>A0AAV3ZKH3</accession>
<evidence type="ECO:0000313" key="2">
    <source>
        <dbReference type="Proteomes" id="UP000735302"/>
    </source>
</evidence>
<dbReference type="GO" id="GO:0003964">
    <property type="term" value="F:RNA-directed DNA polymerase activity"/>
    <property type="evidence" value="ECO:0007669"/>
    <property type="project" value="UniProtKB-KW"/>
</dbReference>
<protein>
    <submittedName>
        <fullName evidence="1">Reverse transcriptase</fullName>
    </submittedName>
</protein>
<reference evidence="1 2" key="1">
    <citation type="journal article" date="2021" name="Elife">
        <title>Chloroplast acquisition without the gene transfer in kleptoplastic sea slugs, Plakobranchus ocellatus.</title>
        <authorList>
            <person name="Maeda T."/>
            <person name="Takahashi S."/>
            <person name="Yoshida T."/>
            <person name="Shimamura S."/>
            <person name="Takaki Y."/>
            <person name="Nagai Y."/>
            <person name="Toyoda A."/>
            <person name="Suzuki Y."/>
            <person name="Arimoto A."/>
            <person name="Ishii H."/>
            <person name="Satoh N."/>
            <person name="Nishiyama T."/>
            <person name="Hasebe M."/>
            <person name="Maruyama T."/>
            <person name="Minagawa J."/>
            <person name="Obokata J."/>
            <person name="Shigenobu S."/>
        </authorList>
    </citation>
    <scope>NUCLEOTIDE SEQUENCE [LARGE SCALE GENOMIC DNA]</scope>
</reference>
<keyword evidence="1" id="KW-0808">Transferase</keyword>
<comment type="caution">
    <text evidence="1">The sequence shown here is derived from an EMBL/GenBank/DDBJ whole genome shotgun (WGS) entry which is preliminary data.</text>
</comment>
<organism evidence="1 2">
    <name type="scientific">Plakobranchus ocellatus</name>
    <dbReference type="NCBI Taxonomy" id="259542"/>
    <lineage>
        <taxon>Eukaryota</taxon>
        <taxon>Metazoa</taxon>
        <taxon>Spiralia</taxon>
        <taxon>Lophotrochozoa</taxon>
        <taxon>Mollusca</taxon>
        <taxon>Gastropoda</taxon>
        <taxon>Heterobranchia</taxon>
        <taxon>Euthyneura</taxon>
        <taxon>Panpulmonata</taxon>
        <taxon>Sacoglossa</taxon>
        <taxon>Placobranchoidea</taxon>
        <taxon>Plakobranchidae</taxon>
        <taxon>Plakobranchus</taxon>
    </lineage>
</organism>
<dbReference type="EMBL" id="BLXT01002484">
    <property type="protein sequence ID" value="GFN95049.1"/>
    <property type="molecule type" value="Genomic_DNA"/>
</dbReference>
<keyword evidence="1" id="KW-0548">Nucleotidyltransferase</keyword>
<name>A0AAV3ZKH3_9GAST</name>